<accession>A0A1A9V339</accession>
<dbReference type="AlphaFoldDB" id="A0A1A9V339"/>
<dbReference type="VEuPathDB" id="VectorBase:GAUT024167"/>
<feature type="domain" description="Kazal-like" evidence="1">
    <location>
        <begin position="75"/>
        <end position="105"/>
    </location>
</feature>
<dbReference type="Proteomes" id="UP000078200">
    <property type="component" value="Unassembled WGS sequence"/>
</dbReference>
<dbReference type="SUPFAM" id="SSF100895">
    <property type="entry name" value="Kazal-type serine protease inhibitors"/>
    <property type="match status" value="1"/>
</dbReference>
<dbReference type="Pfam" id="PF07648">
    <property type="entry name" value="Kazal_2"/>
    <property type="match status" value="1"/>
</dbReference>
<reference evidence="2" key="1">
    <citation type="submission" date="2020-05" db="UniProtKB">
        <authorList>
            <consortium name="EnsemblMetazoa"/>
        </authorList>
    </citation>
    <scope>IDENTIFICATION</scope>
    <source>
        <strain evidence="2">TTRI</strain>
    </source>
</reference>
<keyword evidence="3" id="KW-1185">Reference proteome</keyword>
<dbReference type="STRING" id="7395.A0A1A9V339"/>
<evidence type="ECO:0000259" key="1">
    <source>
        <dbReference type="Pfam" id="PF07648"/>
    </source>
</evidence>
<dbReference type="CDD" id="cd00104">
    <property type="entry name" value="KAZAL_FS"/>
    <property type="match status" value="1"/>
</dbReference>
<sequence length="131" mass="15043">MHLCQEPFFKRLVCSRGVASLANAMDIDDQVTCDDVSCGPKQVCLKDLLTHKPRCSPCRYKCSRKRHSTTHYRFEESKICGVNNRTYNSWCEMRKDSCATGFYIDLKHAECEQRFATDLNGFKSLSNSLES</sequence>
<proteinExistence type="predicted"/>
<name>A0A1A9V339_GLOAU</name>
<dbReference type="InterPro" id="IPR002350">
    <property type="entry name" value="Kazal_dom"/>
</dbReference>
<dbReference type="EnsemblMetazoa" id="GAUT024167-RA">
    <property type="protein sequence ID" value="GAUT024167-PA"/>
    <property type="gene ID" value="GAUT024167"/>
</dbReference>
<dbReference type="InterPro" id="IPR036058">
    <property type="entry name" value="Kazal_dom_sf"/>
</dbReference>
<evidence type="ECO:0000313" key="2">
    <source>
        <dbReference type="EnsemblMetazoa" id="GAUT024167-PA"/>
    </source>
</evidence>
<organism evidence="2 3">
    <name type="scientific">Glossina austeni</name>
    <name type="common">Savannah tsetse fly</name>
    <dbReference type="NCBI Taxonomy" id="7395"/>
    <lineage>
        <taxon>Eukaryota</taxon>
        <taxon>Metazoa</taxon>
        <taxon>Ecdysozoa</taxon>
        <taxon>Arthropoda</taxon>
        <taxon>Hexapoda</taxon>
        <taxon>Insecta</taxon>
        <taxon>Pterygota</taxon>
        <taxon>Neoptera</taxon>
        <taxon>Endopterygota</taxon>
        <taxon>Diptera</taxon>
        <taxon>Brachycera</taxon>
        <taxon>Muscomorpha</taxon>
        <taxon>Hippoboscoidea</taxon>
        <taxon>Glossinidae</taxon>
        <taxon>Glossina</taxon>
    </lineage>
</organism>
<evidence type="ECO:0000313" key="3">
    <source>
        <dbReference type="Proteomes" id="UP000078200"/>
    </source>
</evidence>
<protein>
    <submittedName>
        <fullName evidence="2">Kazal-like domain-containing protein</fullName>
    </submittedName>
</protein>
<dbReference type="Gene3D" id="3.30.60.30">
    <property type="match status" value="1"/>
</dbReference>